<dbReference type="OrthoDB" id="5308957at2759"/>
<dbReference type="KEGG" id="ela:UCREL1_5164"/>
<evidence type="ECO:0000259" key="1">
    <source>
        <dbReference type="Pfam" id="PF14420"/>
    </source>
</evidence>
<dbReference type="InterPro" id="IPR025676">
    <property type="entry name" value="Clr5_dom"/>
</dbReference>
<accession>M7SU49</accession>
<dbReference type="HOGENOM" id="CLU_715781_0_0_1"/>
<sequence>MPKNYAASGDWEPHRETIAQLYREESKTLQETMDIMARDYNFFATKWGLYKYRTGSQIQEMDGFGFDNGVRQNTSEVVVVNGCEYYHHSDTASLRRHIRQGWDPANYSACPGEGGSSNNEGKIHNHIPLGHLLADMPISIPTAMRAPMDLQRVEESLRITDSYIQGCIESGTWAYDEQFRGICGRRGLDGWDAMWAWLCRLVEAVQCIQVARTRAGGFRLLGACLDEMPAHLRYQDSTTVYYLLVLTKIRNRGVRQSLVRHTLNLARVVLGRRHPFTLTLRREIWANDPAGAAVVALIGFDLLLAVVRGLRLHGETAEAVLALDAAGRWLASMRPDVYERRAAVYRRELKAFADEVLLLGLGDDRSLALTLRESVLSLGSYLVAGS</sequence>
<reference evidence="3" key="1">
    <citation type="journal article" date="2013" name="Genome Announc.">
        <title>Draft genome sequence of the grapevine dieback fungus Eutypa lata UCR-EL1.</title>
        <authorList>
            <person name="Blanco-Ulate B."/>
            <person name="Rolshausen P.E."/>
            <person name="Cantu D."/>
        </authorList>
    </citation>
    <scope>NUCLEOTIDE SEQUENCE [LARGE SCALE GENOMIC DNA]</scope>
    <source>
        <strain evidence="3">UCR-EL1</strain>
    </source>
</reference>
<dbReference type="EMBL" id="KB706350">
    <property type="protein sequence ID" value="EMR67807.1"/>
    <property type="molecule type" value="Genomic_DNA"/>
</dbReference>
<dbReference type="AlphaFoldDB" id="M7SU49"/>
<feature type="domain" description="Clr5" evidence="1">
    <location>
        <begin position="10"/>
        <end position="46"/>
    </location>
</feature>
<proteinExistence type="predicted"/>
<dbReference type="Proteomes" id="UP000012174">
    <property type="component" value="Unassembled WGS sequence"/>
</dbReference>
<keyword evidence="3" id="KW-1185">Reference proteome</keyword>
<evidence type="ECO:0000313" key="3">
    <source>
        <dbReference type="Proteomes" id="UP000012174"/>
    </source>
</evidence>
<gene>
    <name evidence="2" type="ORF">UCREL1_5164</name>
</gene>
<organism evidence="2 3">
    <name type="scientific">Eutypa lata (strain UCR-EL1)</name>
    <name type="common">Grapevine dieback disease fungus</name>
    <name type="synonym">Eutypa armeniacae</name>
    <dbReference type="NCBI Taxonomy" id="1287681"/>
    <lineage>
        <taxon>Eukaryota</taxon>
        <taxon>Fungi</taxon>
        <taxon>Dikarya</taxon>
        <taxon>Ascomycota</taxon>
        <taxon>Pezizomycotina</taxon>
        <taxon>Sordariomycetes</taxon>
        <taxon>Xylariomycetidae</taxon>
        <taxon>Xylariales</taxon>
        <taxon>Diatrypaceae</taxon>
        <taxon>Eutypa</taxon>
    </lineage>
</organism>
<dbReference type="STRING" id="1287681.M7SU49"/>
<protein>
    <recommendedName>
        <fullName evidence="1">Clr5 domain-containing protein</fullName>
    </recommendedName>
</protein>
<dbReference type="Pfam" id="PF14420">
    <property type="entry name" value="Clr5"/>
    <property type="match status" value="1"/>
</dbReference>
<evidence type="ECO:0000313" key="2">
    <source>
        <dbReference type="EMBL" id="EMR67807.1"/>
    </source>
</evidence>
<name>M7SU49_EUTLA</name>